<dbReference type="Pfam" id="PF08150">
    <property type="entry name" value="FerB"/>
    <property type="match status" value="1"/>
</dbReference>
<dbReference type="InterPro" id="IPR037721">
    <property type="entry name" value="Ferlin"/>
</dbReference>
<dbReference type="PROSITE" id="PS50004">
    <property type="entry name" value="C2"/>
    <property type="match status" value="5"/>
</dbReference>
<evidence type="ECO:0000256" key="4">
    <source>
        <dbReference type="ARBA" id="ARBA00022475"/>
    </source>
</evidence>
<evidence type="ECO:0000313" key="11">
    <source>
        <dbReference type="Ensembl" id="ENSPSIP00000015456.1"/>
    </source>
</evidence>
<feature type="domain" description="C2" evidence="10">
    <location>
        <begin position="1"/>
        <end position="100"/>
    </location>
</feature>
<reference evidence="11" key="4">
    <citation type="submission" date="2025-09" db="UniProtKB">
        <authorList>
            <consortium name="Ensembl"/>
        </authorList>
    </citation>
    <scope>IDENTIFICATION</scope>
</reference>
<dbReference type="GO" id="GO:0007009">
    <property type="term" value="P:plasma membrane organization"/>
    <property type="evidence" value="ECO:0007669"/>
    <property type="project" value="TreeGrafter"/>
</dbReference>
<dbReference type="EMBL" id="AGCU01126569">
    <property type="status" value="NOT_ANNOTATED_CDS"/>
    <property type="molecule type" value="Genomic_DNA"/>
</dbReference>
<dbReference type="PANTHER" id="PTHR12546:SF34">
    <property type="entry name" value="FER-1-LIKE PROTEIN 5"/>
    <property type="match status" value="1"/>
</dbReference>
<dbReference type="EMBL" id="AGCU01126572">
    <property type="status" value="NOT_ANNOTATED_CDS"/>
    <property type="molecule type" value="Genomic_DNA"/>
</dbReference>
<dbReference type="EMBL" id="AGCU01126571">
    <property type="status" value="NOT_ANNOTATED_CDS"/>
    <property type="molecule type" value="Genomic_DNA"/>
</dbReference>
<dbReference type="GeneTree" id="ENSGT00940000154741"/>
<dbReference type="InterPro" id="IPR012560">
    <property type="entry name" value="Ferlin_A-domain"/>
</dbReference>
<organism evidence="11 12">
    <name type="scientific">Pelodiscus sinensis</name>
    <name type="common">Chinese softshell turtle</name>
    <name type="synonym">Trionyx sinensis</name>
    <dbReference type="NCBI Taxonomy" id="13735"/>
    <lineage>
        <taxon>Eukaryota</taxon>
        <taxon>Metazoa</taxon>
        <taxon>Chordata</taxon>
        <taxon>Craniata</taxon>
        <taxon>Vertebrata</taxon>
        <taxon>Euteleostomi</taxon>
        <taxon>Archelosauria</taxon>
        <taxon>Testudinata</taxon>
        <taxon>Testudines</taxon>
        <taxon>Cryptodira</taxon>
        <taxon>Trionychia</taxon>
        <taxon>Trionychidae</taxon>
        <taxon>Pelodiscus</taxon>
    </lineage>
</organism>
<feature type="compositionally biased region" description="Polar residues" evidence="9">
    <location>
        <begin position="1388"/>
        <end position="1398"/>
    </location>
</feature>
<dbReference type="HOGENOM" id="CLU_001183_2_1_1"/>
<keyword evidence="4" id="KW-1003">Cell membrane</keyword>
<dbReference type="Pfam" id="PF08165">
    <property type="entry name" value="FerA"/>
    <property type="match status" value="1"/>
</dbReference>
<keyword evidence="12" id="KW-1185">Reference proteome</keyword>
<dbReference type="PANTHER" id="PTHR12546">
    <property type="entry name" value="FER-1-LIKE"/>
    <property type="match status" value="1"/>
</dbReference>
<dbReference type="GO" id="GO:0005886">
    <property type="term" value="C:plasma membrane"/>
    <property type="evidence" value="ECO:0007669"/>
    <property type="project" value="UniProtKB-SubCell"/>
</dbReference>
<keyword evidence="7" id="KW-1133">Transmembrane helix</keyword>
<feature type="domain" description="C2" evidence="10">
    <location>
        <begin position="180"/>
        <end position="300"/>
    </location>
</feature>
<dbReference type="InterPro" id="IPR012968">
    <property type="entry name" value="FerIin_dom"/>
</dbReference>
<dbReference type="Pfam" id="PF00168">
    <property type="entry name" value="C2"/>
    <property type="match status" value="5"/>
</dbReference>
<dbReference type="SMART" id="SM01201">
    <property type="entry name" value="FerB"/>
    <property type="match status" value="1"/>
</dbReference>
<accession>K7G595</accession>
<protein>
    <recommendedName>
        <fullName evidence="10">C2 domain-containing protein</fullName>
    </recommendedName>
</protein>
<dbReference type="SUPFAM" id="SSF49562">
    <property type="entry name" value="C2 domain (Calcium/lipid-binding domain, CaLB)"/>
    <property type="match status" value="5"/>
</dbReference>
<feature type="region of interest" description="Disordered" evidence="9">
    <location>
        <begin position="1093"/>
        <end position="1135"/>
    </location>
</feature>
<feature type="compositionally biased region" description="Basic and acidic residues" evidence="9">
    <location>
        <begin position="337"/>
        <end position="347"/>
    </location>
</feature>
<feature type="compositionally biased region" description="Pro residues" evidence="9">
    <location>
        <begin position="1105"/>
        <end position="1116"/>
    </location>
</feature>
<reference evidence="11" key="3">
    <citation type="submission" date="2025-08" db="UniProtKB">
        <authorList>
            <consortium name="Ensembl"/>
        </authorList>
    </citation>
    <scope>IDENTIFICATION</scope>
</reference>
<dbReference type="InterPro" id="IPR035892">
    <property type="entry name" value="C2_domain_sf"/>
</dbReference>
<evidence type="ECO:0000256" key="2">
    <source>
        <dbReference type="ARBA" id="ARBA00004236"/>
    </source>
</evidence>
<dbReference type="EMBL" id="AGCU01126567">
    <property type="status" value="NOT_ANNOTATED_CDS"/>
    <property type="molecule type" value="Genomic_DNA"/>
</dbReference>
<evidence type="ECO:0000256" key="5">
    <source>
        <dbReference type="ARBA" id="ARBA00022692"/>
    </source>
</evidence>
<dbReference type="EMBL" id="AGCU01126568">
    <property type="status" value="NOT_ANNOTATED_CDS"/>
    <property type="molecule type" value="Genomic_DNA"/>
</dbReference>
<evidence type="ECO:0000256" key="6">
    <source>
        <dbReference type="ARBA" id="ARBA00022737"/>
    </source>
</evidence>
<dbReference type="SMART" id="SM01200">
    <property type="entry name" value="FerA"/>
    <property type="match status" value="1"/>
</dbReference>
<evidence type="ECO:0000256" key="7">
    <source>
        <dbReference type="ARBA" id="ARBA00022989"/>
    </source>
</evidence>
<dbReference type="EMBL" id="AGCU01126566">
    <property type="status" value="NOT_ANNOTATED_CDS"/>
    <property type="molecule type" value="Genomic_DNA"/>
</dbReference>
<feature type="region of interest" description="Disordered" evidence="9">
    <location>
        <begin position="333"/>
        <end position="352"/>
    </location>
</feature>
<dbReference type="InterPro" id="IPR000008">
    <property type="entry name" value="C2_dom"/>
</dbReference>
<reference evidence="12" key="2">
    <citation type="journal article" date="2013" name="Nat. Genet.">
        <title>The draft genomes of soft-shell turtle and green sea turtle yield insights into the development and evolution of the turtle-specific body plan.</title>
        <authorList>
            <person name="Wang Z."/>
            <person name="Pascual-Anaya J."/>
            <person name="Zadissa A."/>
            <person name="Li W."/>
            <person name="Niimura Y."/>
            <person name="Huang Z."/>
            <person name="Li C."/>
            <person name="White S."/>
            <person name="Xiong Z."/>
            <person name="Fang D."/>
            <person name="Wang B."/>
            <person name="Ming Y."/>
            <person name="Chen Y."/>
            <person name="Zheng Y."/>
            <person name="Kuraku S."/>
            <person name="Pignatelli M."/>
            <person name="Herrero J."/>
            <person name="Beal K."/>
            <person name="Nozawa M."/>
            <person name="Li Q."/>
            <person name="Wang J."/>
            <person name="Zhang H."/>
            <person name="Yu L."/>
            <person name="Shigenobu S."/>
            <person name="Wang J."/>
            <person name="Liu J."/>
            <person name="Flicek P."/>
            <person name="Searle S."/>
            <person name="Wang J."/>
            <person name="Kuratani S."/>
            <person name="Yin Y."/>
            <person name="Aken B."/>
            <person name="Zhang G."/>
            <person name="Irie N."/>
        </authorList>
    </citation>
    <scope>NUCLEOTIDE SEQUENCE [LARGE SCALE GENOMIC DNA]</scope>
    <source>
        <strain evidence="12">Daiwa-1</strain>
    </source>
</reference>
<comment type="similarity">
    <text evidence="3">Belongs to the ferlin family.</text>
</comment>
<dbReference type="Pfam" id="PF08151">
    <property type="entry name" value="FerI"/>
    <property type="match status" value="1"/>
</dbReference>
<dbReference type="Proteomes" id="UP000007267">
    <property type="component" value="Unassembled WGS sequence"/>
</dbReference>
<dbReference type="SMART" id="SM00693">
    <property type="entry name" value="DysFN"/>
    <property type="match status" value="1"/>
</dbReference>
<comment type="subcellular location">
    <subcellularLocation>
        <location evidence="2">Cell membrane</location>
    </subcellularLocation>
    <subcellularLocation>
        <location evidence="1">Membrane</location>
        <topology evidence="1">Single-pass membrane protein</topology>
    </subcellularLocation>
</comment>
<evidence type="ECO:0000256" key="1">
    <source>
        <dbReference type="ARBA" id="ARBA00004167"/>
    </source>
</evidence>
<feature type="domain" description="C2" evidence="10">
    <location>
        <begin position="1515"/>
        <end position="1641"/>
    </location>
</feature>
<dbReference type="Pfam" id="PF22901">
    <property type="entry name" value="dsrm_Ferlin"/>
    <property type="match status" value="1"/>
</dbReference>
<dbReference type="CDD" id="cd04011">
    <property type="entry name" value="C2B_Ferlin"/>
    <property type="match status" value="1"/>
</dbReference>
<reference evidence="12" key="1">
    <citation type="submission" date="2011-10" db="EMBL/GenBank/DDBJ databases">
        <authorList>
            <consortium name="Soft-shell Turtle Genome Consortium"/>
        </authorList>
    </citation>
    <scope>NUCLEOTIDE SEQUENCE [LARGE SCALE GENOMIC DNA]</scope>
    <source>
        <strain evidence="12">Daiwa-1</strain>
    </source>
</reference>
<keyword evidence="5" id="KW-0812">Transmembrane</keyword>
<feature type="region of interest" description="Disordered" evidence="9">
    <location>
        <begin position="1280"/>
        <end position="1364"/>
    </location>
</feature>
<dbReference type="SMART" id="SM00239">
    <property type="entry name" value="C2"/>
    <property type="match status" value="5"/>
</dbReference>
<dbReference type="InterPro" id="IPR055072">
    <property type="entry name" value="Ferlin_DSRM"/>
</dbReference>
<dbReference type="Gene3D" id="2.60.40.150">
    <property type="entry name" value="C2 domain"/>
    <property type="match status" value="5"/>
</dbReference>
<keyword evidence="6" id="KW-0677">Repeat</keyword>
<feature type="region of interest" description="Disordered" evidence="9">
    <location>
        <begin position="639"/>
        <end position="678"/>
    </location>
</feature>
<dbReference type="Ensembl" id="ENSPSIT00000015528.1">
    <property type="protein sequence ID" value="ENSPSIP00000015456.1"/>
    <property type="gene ID" value="ENSPSIG00000013735.1"/>
</dbReference>
<evidence type="ECO:0000256" key="9">
    <source>
        <dbReference type="SAM" id="MobiDB-lite"/>
    </source>
</evidence>
<dbReference type="InterPro" id="IPR006614">
    <property type="entry name" value="Peroxin/Ferlin"/>
</dbReference>
<dbReference type="InterPro" id="IPR012561">
    <property type="entry name" value="Ferlin_B-domain"/>
</dbReference>
<keyword evidence="8" id="KW-0472">Membrane</keyword>
<dbReference type="EMBL" id="AGCU01126570">
    <property type="status" value="NOT_ANNOTATED_CDS"/>
    <property type="molecule type" value="Genomic_DNA"/>
</dbReference>
<dbReference type="InterPro" id="IPR037720">
    <property type="entry name" value="C2B_Ferlin"/>
</dbReference>
<name>K7G595_PELSI</name>
<dbReference type="EMBL" id="AGCU01126565">
    <property type="status" value="NOT_ANNOTATED_CDS"/>
    <property type="molecule type" value="Genomic_DNA"/>
</dbReference>
<feature type="domain" description="C2" evidence="10">
    <location>
        <begin position="347"/>
        <end position="483"/>
    </location>
</feature>
<dbReference type="EMBL" id="AGCU01126563">
    <property type="status" value="NOT_ANNOTATED_CDS"/>
    <property type="molecule type" value="Genomic_DNA"/>
</dbReference>
<dbReference type="SMART" id="SM01202">
    <property type="entry name" value="FerI"/>
    <property type="match status" value="1"/>
</dbReference>
<dbReference type="eggNOG" id="KOG1326">
    <property type="taxonomic scope" value="Eukaryota"/>
</dbReference>
<feature type="region of interest" description="Disordered" evidence="9">
    <location>
        <begin position="1388"/>
        <end position="1423"/>
    </location>
</feature>
<proteinExistence type="inferred from homology"/>
<evidence type="ECO:0000259" key="10">
    <source>
        <dbReference type="PROSITE" id="PS50004"/>
    </source>
</evidence>
<dbReference type="EMBL" id="AGCU01126564">
    <property type="status" value="NOT_ANNOTATED_CDS"/>
    <property type="molecule type" value="Genomic_DNA"/>
</dbReference>
<dbReference type="GO" id="GO:0061025">
    <property type="term" value="P:membrane fusion"/>
    <property type="evidence" value="ECO:0007669"/>
    <property type="project" value="TreeGrafter"/>
</dbReference>
<evidence type="ECO:0000313" key="12">
    <source>
        <dbReference type="Proteomes" id="UP000007267"/>
    </source>
</evidence>
<sequence>MLHLVVLSANIPPAKFTTPDSHVSATFRDVTRSTRVVQKEQNPTWNETLVWLLADQPLDCASFLDVQLREWGCPATERELGSVTVALTSLAAKPSRSPPLPALPLLDRGHQPTGCTISVSASCTPPRLQRVSRLSGPDMFDSGRLGKASTAPWLENEARLPGPRSRVSTALCRLTGEGHWKEGISSRLSPRKALADKKQDFQVRVKIIEGRQLQGNNIKPVVKVFIGDHVFRTRIQTGNNPYFNEIFFQNFHETPTQLFDETINIQVLNSRAVRADSIIGVFKLEVGHVYDSPGHALNWKWLSLYHPTHLNTGLRGYLQVSLCVPGAGDQALVTPPPRERDLNKPAESEDVESNLLKPPAMPVCLATVQLRVYRAEDLPQMEDSCLHYFRSMFQLHVNKRVGVDPSVEVSFAGKTRRTRVIPRNANPEWNQVLFFPVQLPSVCDRIKLTVLSGARAGRTDVLGTTDISLSQVSSMGAEIEGKGSGRTLRAGFLRGPLALSPPSLGSRGFLFLPCFGPSFLTLYGSPREFASLHDPDEKLSSGSEEGVAYRGRVLVELDTSMEGPSAQESEDIPPEAAARVEQRLSRRKHGLCAIFYSATMLPALKELIQFEVSIGNYGNKFDVTCKPCASTTQYSQAVFDGRGQSDSPWGGGPPSAATQPLPCPAPVAPPAQTGSVSRAQAQKLNLDALRSVPNAKDPALGPACRKLLRELLEDCRRPLPSLKGRVTATGLDQHLRDLRGRLLSQVARAAERMSAGTDPKTLIAKGEDWLQRIRSVTPEPHASMPDVLIWMLCKEKRVAYARVKAHTIMFSKAEPVRRSLCGKTHTLFLQSPQGDGKGTVLGQLRVRMWLGRVSDSHRSDPLPSVSVAPGATQYENQVKIFGQWGSKGLMQHPSFSDITGKIGLPRDKFQLPKGWQWDGDWTRDVACNMLLLDTETNLREVLEEVYENECRQPGEEWAPAPCPNTDAVRRGLGLGLAQAAWPGLQLCPHPALVWMLTPSCHNPLPTAPSRSLSSGPTLEPTGPVSSWRVNFTALCPQPRLHGQETGQGRLPQAPCFTRPRKTLVRPCLGEARARLATSTLRSLCPRVLPAQEPAHTDPACHPEPQLGPDPGLPPPADLRRPPGHPAGPAAGGAGAVYRSQRTRTLPATLSPSWDQTLVFHHLLIYGDPQATRQDPPLVVLELFDQDVIDKDDFLGRSICPPLACLELDCRLPPRLQWHPITRQQKDAGELLAAFELLLETEDGAPGRLPVPPWKNGVYTIPAGIRPTLRLMAIERSPWAEAGPGSAHRAEPTAPVCLQPSATASRVPSFPRSRARAQPGGRGPVALPSRPRGVRVWRDGDGHFPPEPASPLANASPDSRPKGGLPVCKSGQIDCNRLVKFPDPKVCEQENSVGLTSANEPREPPLPRMAHAAPPPFAPQEEEEEEERGDWWTKFYAATGELAKSRGDLQTGLGHLKVYSCELEAVPEFQGLQDFCQTFKLYRGRVREEASEDPLVVGEFKGSFQIYPLPEDPSSPAPPRQFQQLPESHPQKCLVRVYIVRAFNLPPKDRNGLCDPYVRVTLGTKKLGDRDQYLPNTLEPVFGRQPHIGQCRVARARRLGVSTLHSDPAAQPGSEPEPVAWGCDRIIENFSLYLHCAIYYWCSSTCNNWRDQLLPLLPPQLLETFARTKGLAPPEFSADGGKVSFLGRAFLLAEFEGKAPVHRHLGPPRERLALHLLRTCGLVPEHLETRTLYHSIQPGIDQ</sequence>
<evidence type="ECO:0000256" key="3">
    <source>
        <dbReference type="ARBA" id="ARBA00007561"/>
    </source>
</evidence>
<feature type="domain" description="C2" evidence="10">
    <location>
        <begin position="1058"/>
        <end position="1218"/>
    </location>
</feature>
<evidence type="ECO:0000256" key="8">
    <source>
        <dbReference type="ARBA" id="ARBA00023136"/>
    </source>
</evidence>